<dbReference type="Proteomes" id="UP001044222">
    <property type="component" value="Unassembled WGS sequence"/>
</dbReference>
<proteinExistence type="predicted"/>
<reference evidence="1" key="1">
    <citation type="submission" date="2021-01" db="EMBL/GenBank/DDBJ databases">
        <title>A chromosome-scale assembly of European eel, Anguilla anguilla.</title>
        <authorList>
            <person name="Henkel C."/>
            <person name="Jong-Raadsen S.A."/>
            <person name="Dufour S."/>
            <person name="Weltzien F.-A."/>
            <person name="Palstra A.P."/>
            <person name="Pelster B."/>
            <person name="Spaink H.P."/>
            <person name="Van Den Thillart G.E."/>
            <person name="Jansen H."/>
            <person name="Zahm M."/>
            <person name="Klopp C."/>
            <person name="Cedric C."/>
            <person name="Louis A."/>
            <person name="Berthelot C."/>
            <person name="Parey E."/>
            <person name="Roest Crollius H."/>
            <person name="Montfort J."/>
            <person name="Robinson-Rechavi M."/>
            <person name="Bucao C."/>
            <person name="Bouchez O."/>
            <person name="Gislard M."/>
            <person name="Lluch J."/>
            <person name="Milhes M."/>
            <person name="Lampietro C."/>
            <person name="Lopez Roques C."/>
            <person name="Donnadieu C."/>
            <person name="Braasch I."/>
            <person name="Desvignes T."/>
            <person name="Postlethwait J."/>
            <person name="Bobe J."/>
            <person name="Guiguen Y."/>
            <person name="Dirks R."/>
        </authorList>
    </citation>
    <scope>NUCLEOTIDE SEQUENCE</scope>
    <source>
        <strain evidence="1">Tag_6206</strain>
        <tissue evidence="1">Liver</tissue>
    </source>
</reference>
<comment type="caution">
    <text evidence="1">The sequence shown here is derived from an EMBL/GenBank/DDBJ whole genome shotgun (WGS) entry which is preliminary data.</text>
</comment>
<organism evidence="1 2">
    <name type="scientific">Anguilla anguilla</name>
    <name type="common">European freshwater eel</name>
    <name type="synonym">Muraena anguilla</name>
    <dbReference type="NCBI Taxonomy" id="7936"/>
    <lineage>
        <taxon>Eukaryota</taxon>
        <taxon>Metazoa</taxon>
        <taxon>Chordata</taxon>
        <taxon>Craniata</taxon>
        <taxon>Vertebrata</taxon>
        <taxon>Euteleostomi</taxon>
        <taxon>Actinopterygii</taxon>
        <taxon>Neopterygii</taxon>
        <taxon>Teleostei</taxon>
        <taxon>Anguilliformes</taxon>
        <taxon>Anguillidae</taxon>
        <taxon>Anguilla</taxon>
    </lineage>
</organism>
<accession>A0A9D3MLI7</accession>
<keyword evidence="2" id="KW-1185">Reference proteome</keyword>
<sequence>QGENFRLALIKFKRKCIVSLEAINSESLAPSIPHRVTCDITKEGGPFPRPPPQVFSSEGPHLHLCHFLLHRSPRRPEHNGGHCTLHVHSGIRNLLRSADPARTTHHTRDSTHRKLKACAHERRRRYRLFS</sequence>
<dbReference type="EMBL" id="JAFIRN010000005">
    <property type="protein sequence ID" value="KAG5849505.1"/>
    <property type="molecule type" value="Genomic_DNA"/>
</dbReference>
<dbReference type="AlphaFoldDB" id="A0A9D3MLI7"/>
<gene>
    <name evidence="1" type="ORF">ANANG_G00111270</name>
</gene>
<name>A0A9D3MLI7_ANGAN</name>
<feature type="non-terminal residue" evidence="1">
    <location>
        <position position="1"/>
    </location>
</feature>
<evidence type="ECO:0000313" key="2">
    <source>
        <dbReference type="Proteomes" id="UP001044222"/>
    </source>
</evidence>
<protein>
    <submittedName>
        <fullName evidence="1">Uncharacterized protein</fullName>
    </submittedName>
</protein>
<evidence type="ECO:0000313" key="1">
    <source>
        <dbReference type="EMBL" id="KAG5849505.1"/>
    </source>
</evidence>